<dbReference type="Gene3D" id="1.20.1270.60">
    <property type="entry name" value="Arfaptin homology (AH) domain/BAR domain"/>
    <property type="match status" value="1"/>
</dbReference>
<feature type="compositionally biased region" description="Basic and acidic residues" evidence="2">
    <location>
        <begin position="435"/>
        <end position="444"/>
    </location>
</feature>
<name>A0A9P6VKN4_9HELO</name>
<dbReference type="FunFam" id="1.20.1270.60:FF:000102">
    <property type="entry name" value="WGS project CABT00000000 data, contig 2.23"/>
    <property type="match status" value="1"/>
</dbReference>
<dbReference type="AlphaFoldDB" id="A0A9P6VKN4"/>
<feature type="domain" description="MHD" evidence="3">
    <location>
        <begin position="592"/>
        <end position="868"/>
    </location>
</feature>
<dbReference type="Pfam" id="PF10291">
    <property type="entry name" value="muHD"/>
    <property type="match status" value="1"/>
</dbReference>
<dbReference type="EMBL" id="VNKQ01000008">
    <property type="protein sequence ID" value="KAG0649368.1"/>
    <property type="molecule type" value="Genomic_DNA"/>
</dbReference>
<dbReference type="GO" id="GO:0032153">
    <property type="term" value="C:cell division site"/>
    <property type="evidence" value="ECO:0007669"/>
    <property type="project" value="TreeGrafter"/>
</dbReference>
<evidence type="ECO:0000256" key="2">
    <source>
        <dbReference type="SAM" id="MobiDB-lite"/>
    </source>
</evidence>
<evidence type="ECO:0000313" key="5">
    <source>
        <dbReference type="Proteomes" id="UP000785200"/>
    </source>
</evidence>
<dbReference type="PANTHER" id="PTHR23065:SF54">
    <property type="entry name" value="SUPPRESSOR OF YEAST PROFILIN DELETION"/>
    <property type="match status" value="1"/>
</dbReference>
<accession>A0A9P6VKN4</accession>
<dbReference type="Pfam" id="PF00611">
    <property type="entry name" value="FCH"/>
    <property type="match status" value="1"/>
</dbReference>
<feature type="region of interest" description="Disordered" evidence="2">
    <location>
        <begin position="246"/>
        <end position="453"/>
    </location>
</feature>
<dbReference type="GO" id="GO:0006897">
    <property type="term" value="P:endocytosis"/>
    <property type="evidence" value="ECO:0007669"/>
    <property type="project" value="UniProtKB-KW"/>
</dbReference>
<dbReference type="GO" id="GO:0032185">
    <property type="term" value="P:septin cytoskeleton organization"/>
    <property type="evidence" value="ECO:0007669"/>
    <property type="project" value="TreeGrafter"/>
</dbReference>
<dbReference type="GO" id="GO:0005886">
    <property type="term" value="C:plasma membrane"/>
    <property type="evidence" value="ECO:0007669"/>
    <property type="project" value="TreeGrafter"/>
</dbReference>
<keyword evidence="1" id="KW-0254">Endocytosis</keyword>
<dbReference type="InterPro" id="IPR027267">
    <property type="entry name" value="AH/BAR_dom_sf"/>
</dbReference>
<feature type="compositionally biased region" description="Basic and acidic residues" evidence="2">
    <location>
        <begin position="283"/>
        <end position="304"/>
    </location>
</feature>
<protein>
    <submittedName>
        <fullName evidence="4">Suppressor of profilin</fullName>
    </submittedName>
</protein>
<sequence length="874" mass="94942">MADALSRREYPAILERLPPTTAVAKFSERVKKIGKINIEIADWLLERRKVEEAYVTGLRKLSKRPLQEIGGDLGIFDAPWRKILNSTETIASSHSTLSQRIEQDVEQPLRSFASTNREMSGMNTIQSNLGNMAKELDDAQDKSDKLSKKGGKASAQKVDAASSRLQTATQQWEAQAPFVFEKLQALDESRLNHLRDVLTQYETHEADQLERNRITVEQTLRSLLEIDSSQEIKNWSQATASAAGKSITERSARQLSNAGSGSFGGSFGAGVGATPPPQTPRSNHTDNASEHSGKQDAEKSDSKFSKSRFGTMLGRRRQSIQGGFNRAPSPSKGGFAQFGRNTASRDGRPNPSPRASSNSLWDESTRDNRLSSLVESPTATSPISPNGTHPRSAFVSDAIPEDGSSNAPNGSAEPALPDLSDVQPPPGPPPSHFKPASENRRDSDGFTVPGAMNDPISQAQQEAAQEAAQSQFKLDIQPEPIQDHDADAQAALSNVANTLRSSQMTPSRKAGTVRGRRDVRNTIFVPSHSNSLDVISPEHPLPPSPGVVAGRAATLATLSSGDQAPSVSDSTSIRSGHSLANNLAIKHPEMHQPGLNASIVETIHASTENGETKTLKINGEISLVFNRPPGDELSVTSENETIRINNFTSLDAIGENRTFIHPVSEEKPDEFTLALAPISTKPMTGFNYRVHVDETNLSSQTPLLIKPTWNLSRNDRFDFIVEYRLNPAYSTEPVTFHNFGIIARYTGGRPTACQSKPSGTFKAQQSCVYWRWAEMTLTNEPRKLVCRLIVAEGAMPVPSHIDAKWEMQGSAAGLSLSRLDPGKGKDKEESVDPFADDTIASPAPVTPTGNWAEIETSRKLITGKYEARGGSKAE</sequence>
<reference evidence="4" key="1">
    <citation type="submission" date="2019-07" db="EMBL/GenBank/DDBJ databases">
        <title>Hyphodiscus hymeniophilus genome sequencing and assembly.</title>
        <authorList>
            <person name="Kramer G."/>
            <person name="Nodwell J."/>
        </authorList>
    </citation>
    <scope>NUCLEOTIDE SEQUENCE</scope>
    <source>
        <strain evidence="4">ATCC 34498</strain>
    </source>
</reference>
<evidence type="ECO:0000313" key="4">
    <source>
        <dbReference type="EMBL" id="KAG0649368.1"/>
    </source>
</evidence>
<dbReference type="CDD" id="cd07650">
    <property type="entry name" value="F-BAR_Syp1p_like"/>
    <property type="match status" value="1"/>
</dbReference>
<dbReference type="InterPro" id="IPR001060">
    <property type="entry name" value="FCH_dom"/>
</dbReference>
<feature type="region of interest" description="Disordered" evidence="2">
    <location>
        <begin position="136"/>
        <end position="160"/>
    </location>
</feature>
<dbReference type="InterPro" id="IPR028565">
    <property type="entry name" value="MHD"/>
</dbReference>
<dbReference type="InterPro" id="IPR018808">
    <property type="entry name" value="Muniscin_C"/>
</dbReference>
<gene>
    <name evidence="4" type="ORF">D0Z07_4462</name>
</gene>
<feature type="compositionally biased region" description="Gly residues" evidence="2">
    <location>
        <begin position="261"/>
        <end position="271"/>
    </location>
</feature>
<feature type="region of interest" description="Disordered" evidence="2">
    <location>
        <begin position="816"/>
        <end position="852"/>
    </location>
</feature>
<dbReference type="PANTHER" id="PTHR23065">
    <property type="entry name" value="PROLINE-SERINE-THREONINE PHOSPHATASE INTERACTING PROTEIN 1"/>
    <property type="match status" value="1"/>
</dbReference>
<feature type="compositionally biased region" description="Basic and acidic residues" evidence="2">
    <location>
        <begin position="136"/>
        <end position="147"/>
    </location>
</feature>
<feature type="compositionally biased region" description="Polar residues" evidence="2">
    <location>
        <begin position="370"/>
        <end position="389"/>
    </location>
</feature>
<organism evidence="4 5">
    <name type="scientific">Hyphodiscus hymeniophilus</name>
    <dbReference type="NCBI Taxonomy" id="353542"/>
    <lineage>
        <taxon>Eukaryota</taxon>
        <taxon>Fungi</taxon>
        <taxon>Dikarya</taxon>
        <taxon>Ascomycota</taxon>
        <taxon>Pezizomycotina</taxon>
        <taxon>Leotiomycetes</taxon>
        <taxon>Helotiales</taxon>
        <taxon>Hyphodiscaceae</taxon>
        <taxon>Hyphodiscus</taxon>
    </lineage>
</organism>
<comment type="caution">
    <text evidence="4">The sequence shown here is derived from an EMBL/GenBank/DDBJ whole genome shotgun (WGS) entry which is preliminary data.</text>
</comment>
<proteinExistence type="predicted"/>
<dbReference type="Proteomes" id="UP000785200">
    <property type="component" value="Unassembled WGS sequence"/>
</dbReference>
<keyword evidence="5" id="KW-1185">Reference proteome</keyword>
<feature type="compositionally biased region" description="Pro residues" evidence="2">
    <location>
        <begin position="423"/>
        <end position="432"/>
    </location>
</feature>
<dbReference type="PROSITE" id="PS51072">
    <property type="entry name" value="MHD"/>
    <property type="match status" value="1"/>
</dbReference>
<feature type="compositionally biased region" description="Basic and acidic residues" evidence="2">
    <location>
        <begin position="820"/>
        <end position="830"/>
    </location>
</feature>
<evidence type="ECO:0000259" key="3">
    <source>
        <dbReference type="PROSITE" id="PS51072"/>
    </source>
</evidence>
<dbReference type="GO" id="GO:0030139">
    <property type="term" value="C:endocytic vesicle"/>
    <property type="evidence" value="ECO:0007669"/>
    <property type="project" value="TreeGrafter"/>
</dbReference>
<dbReference type="OrthoDB" id="331602at2759"/>
<evidence type="ECO:0000256" key="1">
    <source>
        <dbReference type="ARBA" id="ARBA00022583"/>
    </source>
</evidence>
<dbReference type="SUPFAM" id="SSF103657">
    <property type="entry name" value="BAR/IMD domain-like"/>
    <property type="match status" value="1"/>
</dbReference>